<evidence type="ECO:0000313" key="1">
    <source>
        <dbReference type="EMBL" id="KON29909.1"/>
    </source>
</evidence>
<organism evidence="1 2">
    <name type="scientific">miscellaneous Crenarchaeota group-15 archaeon DG-45</name>
    <dbReference type="NCBI Taxonomy" id="1685127"/>
    <lineage>
        <taxon>Archaea</taxon>
        <taxon>Candidatus Bathyarchaeota</taxon>
        <taxon>MCG-15</taxon>
    </lineage>
</organism>
<reference evidence="1 2" key="1">
    <citation type="submission" date="2015-06" db="EMBL/GenBank/DDBJ databases">
        <title>New insights into the roles of widespread benthic archaea in carbon and nitrogen cycling.</title>
        <authorList>
            <person name="Lazar C.S."/>
            <person name="Baker B.J."/>
            <person name="Seitz K.W."/>
            <person name="Hyde A.S."/>
            <person name="Dick G.J."/>
            <person name="Hinrichs K.-U."/>
            <person name="Teske A.P."/>
        </authorList>
    </citation>
    <scope>NUCLEOTIDE SEQUENCE [LARGE SCALE GENOMIC DNA]</scope>
    <source>
        <strain evidence="1">DG-45</strain>
    </source>
</reference>
<dbReference type="EMBL" id="LFWZ01000047">
    <property type="protein sequence ID" value="KON29909.1"/>
    <property type="molecule type" value="Genomic_DNA"/>
</dbReference>
<evidence type="ECO:0000313" key="2">
    <source>
        <dbReference type="Proteomes" id="UP000037210"/>
    </source>
</evidence>
<accession>A0A0M0BNA3</accession>
<dbReference type="AlphaFoldDB" id="A0A0M0BNA3"/>
<proteinExistence type="predicted"/>
<comment type="caution">
    <text evidence="1">The sequence shown here is derived from an EMBL/GenBank/DDBJ whole genome shotgun (WGS) entry which is preliminary data.</text>
</comment>
<protein>
    <submittedName>
        <fullName evidence="1">Uncharacterized protein</fullName>
    </submittedName>
</protein>
<name>A0A0M0BNA3_9ARCH</name>
<feature type="non-terminal residue" evidence="1">
    <location>
        <position position="82"/>
    </location>
</feature>
<sequence>MKTFFASADPGVVGVQAAAGVMGVSAAPYREACTILAGGLHEADGREWLALPVLEGLMSEPGLDDAEALGPMRFFIWLKWAS</sequence>
<gene>
    <name evidence="1" type="ORF">AC482_05120</name>
</gene>
<dbReference type="Proteomes" id="UP000037210">
    <property type="component" value="Unassembled WGS sequence"/>
</dbReference>